<comment type="caution">
    <text evidence="2">The sequence shown here is derived from an EMBL/GenBank/DDBJ whole genome shotgun (WGS) entry which is preliminary data.</text>
</comment>
<dbReference type="PANTHER" id="PTHR31642">
    <property type="entry name" value="TRICHOTHECENE 3-O-ACETYLTRANSFERASE"/>
    <property type="match status" value="1"/>
</dbReference>
<accession>A0AA36I2U7</accession>
<evidence type="ECO:0000313" key="2">
    <source>
        <dbReference type="EMBL" id="CAJ1379089.1"/>
    </source>
</evidence>
<dbReference type="Pfam" id="PF02458">
    <property type="entry name" value="Transferase"/>
    <property type="match status" value="1"/>
</dbReference>
<reference evidence="2" key="1">
    <citation type="submission" date="2023-08" db="EMBL/GenBank/DDBJ databases">
        <authorList>
            <person name="Chen Y."/>
            <person name="Shah S."/>
            <person name="Dougan E. K."/>
            <person name="Thang M."/>
            <person name="Chan C."/>
        </authorList>
    </citation>
    <scope>NUCLEOTIDE SEQUENCE</scope>
</reference>
<feature type="region of interest" description="Disordered" evidence="1">
    <location>
        <begin position="1"/>
        <end position="22"/>
    </location>
</feature>
<dbReference type="InterPro" id="IPR050317">
    <property type="entry name" value="Plant_Fungal_Acyltransferase"/>
</dbReference>
<dbReference type="Gene3D" id="3.30.559.10">
    <property type="entry name" value="Chloramphenicol acetyltransferase-like domain"/>
    <property type="match status" value="1"/>
</dbReference>
<name>A0AA36I2U7_9DINO</name>
<dbReference type="Proteomes" id="UP001178507">
    <property type="component" value="Unassembled WGS sequence"/>
</dbReference>
<evidence type="ECO:0000256" key="1">
    <source>
        <dbReference type="SAM" id="MobiDB-lite"/>
    </source>
</evidence>
<gene>
    <name evidence="2" type="ORF">EVOR1521_LOCUS7440</name>
</gene>
<dbReference type="EMBL" id="CAUJNA010000597">
    <property type="protein sequence ID" value="CAJ1379089.1"/>
    <property type="molecule type" value="Genomic_DNA"/>
</dbReference>
<dbReference type="AlphaFoldDB" id="A0AA36I2U7"/>
<protein>
    <submittedName>
        <fullName evidence="2">Uncharacterized protein</fullName>
    </submittedName>
</protein>
<evidence type="ECO:0000313" key="3">
    <source>
        <dbReference type="Proteomes" id="UP001178507"/>
    </source>
</evidence>
<dbReference type="InterPro" id="IPR023213">
    <property type="entry name" value="CAT-like_dom_sf"/>
</dbReference>
<proteinExistence type="predicted"/>
<keyword evidence="3" id="KW-1185">Reference proteome</keyword>
<sequence>MTVAEQPVAQEKLPPEPTKPPLPSLVQAAQHGQDVVVPLSLVEQRDADATLDIAFSWEQRVDAAELRASLEKALSHFPCCAGRFVKRVVFVEPAAGVTLKQPRLCILCNNAGISFNHCPYDGKRPSVLGPLTGLFDRAVGTANKADGSDAPLLRVKLLDCQDGQILAISFSHGLADLEGMGLFLQAWSRFHRGEETRGPRLTTRGSFWKAP</sequence>
<organism evidence="2 3">
    <name type="scientific">Effrenium voratum</name>
    <dbReference type="NCBI Taxonomy" id="2562239"/>
    <lineage>
        <taxon>Eukaryota</taxon>
        <taxon>Sar</taxon>
        <taxon>Alveolata</taxon>
        <taxon>Dinophyceae</taxon>
        <taxon>Suessiales</taxon>
        <taxon>Symbiodiniaceae</taxon>
        <taxon>Effrenium</taxon>
    </lineage>
</organism>